<evidence type="ECO:0000256" key="3">
    <source>
        <dbReference type="SAM" id="SignalP"/>
    </source>
</evidence>
<sequence>MYLFKIINLLVFSLVFYSCSTTFDNAQNKKSNQIITTLAPTTPFESNTIDGVLATVTDQVILLSDLQHAVLVASQGQTRLLASGQLVGGSLTQNHAQQILDTLINQKVLQIKSQELGFDISDEELTARIQDFLSQRGFSETELEEQLTKSNKSLEEYRSEFKNELLKQQLIGRVISPMVNVSDDEVKSFYLQQTGGVKQVSAVRLRSLLIKLSENQTAQATELPIVKMLNQKIAEGENFAELVKKYSMEADANVTEGLLPPKPVSNLPSEVRERLVNLKPGQIIGPIVLGRSLFFFEYIGANFSTESDLEKNFASWKNKLQEIKFSERMVEYLKAERSKLKANIRPFEFIR</sequence>
<dbReference type="InterPro" id="IPR050280">
    <property type="entry name" value="OMP_Chaperone_SurA"/>
</dbReference>
<dbReference type="SUPFAM" id="SSF54534">
    <property type="entry name" value="FKBP-like"/>
    <property type="match status" value="1"/>
</dbReference>
<proteinExistence type="predicted"/>
<dbReference type="Pfam" id="PF00639">
    <property type="entry name" value="Rotamase"/>
    <property type="match status" value="1"/>
</dbReference>
<dbReference type="EMBL" id="QOVW01000002">
    <property type="protein sequence ID" value="RDB37327.1"/>
    <property type="molecule type" value="Genomic_DNA"/>
</dbReference>
<keyword evidence="2" id="KW-0697">Rotamase</keyword>
<evidence type="ECO:0000256" key="1">
    <source>
        <dbReference type="ARBA" id="ARBA00022729"/>
    </source>
</evidence>
<organism evidence="5 6">
    <name type="scientific">Spirobacillus cienkowskii</name>
    <dbReference type="NCBI Taxonomy" id="495820"/>
    <lineage>
        <taxon>Bacteria</taxon>
        <taxon>Pseudomonadati</taxon>
        <taxon>Bdellovibrionota</taxon>
        <taxon>Oligoflexia</taxon>
        <taxon>Silvanigrellales</taxon>
        <taxon>Spirobacillus</taxon>
    </lineage>
</organism>
<dbReference type="AlphaFoldDB" id="A0A369KWY4"/>
<evidence type="ECO:0000256" key="2">
    <source>
        <dbReference type="PROSITE-ProRule" id="PRU00278"/>
    </source>
</evidence>
<evidence type="ECO:0000313" key="5">
    <source>
        <dbReference type="EMBL" id="RDB37327.1"/>
    </source>
</evidence>
<evidence type="ECO:0000259" key="4">
    <source>
        <dbReference type="PROSITE" id="PS50198"/>
    </source>
</evidence>
<feature type="signal peptide" evidence="3">
    <location>
        <begin position="1"/>
        <end position="26"/>
    </location>
</feature>
<evidence type="ECO:0000313" key="6">
    <source>
        <dbReference type="Proteomes" id="UP000253934"/>
    </source>
</evidence>
<dbReference type="Gene3D" id="3.10.50.40">
    <property type="match status" value="1"/>
</dbReference>
<accession>A0A369KWY4</accession>
<dbReference type="PROSITE" id="PS50198">
    <property type="entry name" value="PPIC_PPIASE_2"/>
    <property type="match status" value="1"/>
</dbReference>
<dbReference type="Proteomes" id="UP000253934">
    <property type="component" value="Unassembled WGS sequence"/>
</dbReference>
<dbReference type="PANTHER" id="PTHR47637">
    <property type="entry name" value="CHAPERONE SURA"/>
    <property type="match status" value="1"/>
</dbReference>
<dbReference type="Pfam" id="PF13624">
    <property type="entry name" value="SurA_N_3"/>
    <property type="match status" value="1"/>
</dbReference>
<dbReference type="PANTHER" id="PTHR47637:SF1">
    <property type="entry name" value="CHAPERONE SURA"/>
    <property type="match status" value="1"/>
</dbReference>
<name>A0A369KWY4_9BACT</name>
<dbReference type="GO" id="GO:0003755">
    <property type="term" value="F:peptidyl-prolyl cis-trans isomerase activity"/>
    <property type="evidence" value="ECO:0007669"/>
    <property type="project" value="UniProtKB-KW"/>
</dbReference>
<keyword evidence="6" id="KW-1185">Reference proteome</keyword>
<dbReference type="SUPFAM" id="SSF109998">
    <property type="entry name" value="Triger factor/SurA peptide-binding domain-like"/>
    <property type="match status" value="1"/>
</dbReference>
<reference evidence="5" key="1">
    <citation type="submission" date="2018-04" db="EMBL/GenBank/DDBJ databases">
        <title>Draft genome sequence of the Candidatus Spirobacillus cienkowskii, a pathogen of freshwater Daphnia species, reconstructed from hemolymph metagenomic reads.</title>
        <authorList>
            <person name="Bresciani L."/>
            <person name="Lemos L.N."/>
            <person name="Wale N."/>
            <person name="Lin J.Y."/>
            <person name="Fernandes G.R."/>
            <person name="Duffy M.A."/>
            <person name="Rodrigues J.M."/>
        </authorList>
    </citation>
    <scope>NUCLEOTIDE SEQUENCE [LARGE SCALE GENOMIC DNA]</scope>
    <source>
        <strain evidence="5">Binning01</strain>
    </source>
</reference>
<keyword evidence="2" id="KW-0413">Isomerase</keyword>
<keyword evidence="1 3" id="KW-0732">Signal</keyword>
<dbReference type="Gene3D" id="1.10.4030.10">
    <property type="entry name" value="Porin chaperone SurA, peptide-binding domain"/>
    <property type="match status" value="1"/>
</dbReference>
<protein>
    <recommendedName>
        <fullName evidence="4">PpiC domain-containing protein</fullName>
    </recommendedName>
</protein>
<comment type="caution">
    <text evidence="5">The sequence shown here is derived from an EMBL/GenBank/DDBJ whole genome shotgun (WGS) entry which is preliminary data.</text>
</comment>
<gene>
    <name evidence="5" type="ORF">DCC88_00605</name>
</gene>
<dbReference type="PROSITE" id="PS51257">
    <property type="entry name" value="PROKAR_LIPOPROTEIN"/>
    <property type="match status" value="1"/>
</dbReference>
<feature type="chain" id="PRO_5017084280" description="PpiC domain-containing protein" evidence="3">
    <location>
        <begin position="27"/>
        <end position="351"/>
    </location>
</feature>
<dbReference type="InterPro" id="IPR027304">
    <property type="entry name" value="Trigger_fact/SurA_dom_sf"/>
</dbReference>
<dbReference type="InterPro" id="IPR000297">
    <property type="entry name" value="PPIase_PpiC"/>
</dbReference>
<feature type="domain" description="PpiC" evidence="4">
    <location>
        <begin position="200"/>
        <end position="287"/>
    </location>
</feature>
<dbReference type="InterPro" id="IPR046357">
    <property type="entry name" value="PPIase_dom_sf"/>
</dbReference>